<dbReference type="CDD" id="cd04506">
    <property type="entry name" value="SGNH_hydrolase_YpmR_like"/>
    <property type="match status" value="1"/>
</dbReference>
<dbReference type="PANTHER" id="PTHR30383:SF27">
    <property type="entry name" value="SPORE GERMINATION LIPASE LIPC"/>
    <property type="match status" value="1"/>
</dbReference>
<keyword evidence="3" id="KW-1185">Reference proteome</keyword>
<proteinExistence type="predicted"/>
<gene>
    <name evidence="2" type="ORF">EDD69_11021</name>
</gene>
<name>A0A4R1QC74_9BACL</name>
<dbReference type="Gene3D" id="3.40.50.1110">
    <property type="entry name" value="SGNH hydrolase"/>
    <property type="match status" value="1"/>
</dbReference>
<dbReference type="EMBL" id="SLUL01000010">
    <property type="protein sequence ID" value="TCL48015.1"/>
    <property type="molecule type" value="Genomic_DNA"/>
</dbReference>
<dbReference type="AlphaFoldDB" id="A0A4R1QC74"/>
<evidence type="ECO:0000313" key="3">
    <source>
        <dbReference type="Proteomes" id="UP000295658"/>
    </source>
</evidence>
<dbReference type="InterPro" id="IPR036514">
    <property type="entry name" value="SGNH_hydro_sf"/>
</dbReference>
<accession>A0A4R1QC74</accession>
<comment type="caution">
    <text evidence="2">The sequence shown here is derived from an EMBL/GenBank/DDBJ whole genome shotgun (WGS) entry which is preliminary data.</text>
</comment>
<dbReference type="InterPro" id="IPR013830">
    <property type="entry name" value="SGNH_hydro"/>
</dbReference>
<dbReference type="SUPFAM" id="SSF52266">
    <property type="entry name" value="SGNH hydrolase"/>
    <property type="match status" value="1"/>
</dbReference>
<dbReference type="InterPro" id="IPR051532">
    <property type="entry name" value="Ester_Hydrolysis_Enzymes"/>
</dbReference>
<dbReference type="PANTHER" id="PTHR30383">
    <property type="entry name" value="THIOESTERASE 1/PROTEASE 1/LYSOPHOSPHOLIPASE L1"/>
    <property type="match status" value="1"/>
</dbReference>
<evidence type="ECO:0000313" key="2">
    <source>
        <dbReference type="EMBL" id="TCL48015.1"/>
    </source>
</evidence>
<dbReference type="GO" id="GO:0004622">
    <property type="term" value="F:phosphatidylcholine lysophospholipase activity"/>
    <property type="evidence" value="ECO:0007669"/>
    <property type="project" value="TreeGrafter"/>
</dbReference>
<dbReference type="Pfam" id="PF13472">
    <property type="entry name" value="Lipase_GDSL_2"/>
    <property type="match status" value="1"/>
</dbReference>
<dbReference type="Proteomes" id="UP000295658">
    <property type="component" value="Unassembled WGS sequence"/>
</dbReference>
<organism evidence="2 3">
    <name type="scientific">Thermolongibacillus altinsuensis</name>
    <dbReference type="NCBI Taxonomy" id="575256"/>
    <lineage>
        <taxon>Bacteria</taxon>
        <taxon>Bacillati</taxon>
        <taxon>Bacillota</taxon>
        <taxon>Bacilli</taxon>
        <taxon>Bacillales</taxon>
        <taxon>Anoxybacillaceae</taxon>
        <taxon>Thermolongibacillus</taxon>
    </lineage>
</organism>
<feature type="domain" description="SGNH hydrolase-type esterase" evidence="1">
    <location>
        <begin position="43"/>
        <end position="232"/>
    </location>
</feature>
<sequence length="253" mass="28920">MLFSSCSSVPTSSVEDGALKQTFLSEHFKIPYDFLPKEINIVALGDSLTEGVGDEQKRGGYVAYLEQYLEQHKGISEVTATNLGKRGLRSTQLKKIIQKNKKPIREADLILITIGGNDMMKVVRSHFLDLSYSLFVEEQQAFASRLDDLLQTIRTMNRDAFVVLIGLYNPFSSVFQSVPEVEKVIDLWNDGSEQVVSQYDRMMFVHIADVLAEREDVLSDDQFHPNNKGYQLIATRIHEQLKQEEEQWLGRRE</sequence>
<evidence type="ECO:0000259" key="1">
    <source>
        <dbReference type="Pfam" id="PF13472"/>
    </source>
</evidence>
<protein>
    <submittedName>
        <fullName evidence="2">Lysophospholipase L1-like esterase</fullName>
    </submittedName>
</protein>
<reference evidence="2 3" key="1">
    <citation type="submission" date="2019-03" db="EMBL/GenBank/DDBJ databases">
        <title>Genomic Encyclopedia of Type Strains, Phase IV (KMG-IV): sequencing the most valuable type-strain genomes for metagenomic binning, comparative biology and taxonomic classification.</title>
        <authorList>
            <person name="Goeker M."/>
        </authorList>
    </citation>
    <scope>NUCLEOTIDE SEQUENCE [LARGE SCALE GENOMIC DNA]</scope>
    <source>
        <strain evidence="2 3">DSM 24979</strain>
    </source>
</reference>